<dbReference type="Pfam" id="PF08282">
    <property type="entry name" value="Hydrolase_3"/>
    <property type="match status" value="1"/>
</dbReference>
<evidence type="ECO:0000313" key="1">
    <source>
        <dbReference type="EMBL" id="RLL12100.1"/>
    </source>
</evidence>
<dbReference type="InterPro" id="IPR006379">
    <property type="entry name" value="HAD-SF_hydro_IIB"/>
</dbReference>
<dbReference type="EMBL" id="RCHT01000007">
    <property type="protein sequence ID" value="RLL12100.1"/>
    <property type="molecule type" value="Genomic_DNA"/>
</dbReference>
<dbReference type="InterPro" id="IPR036412">
    <property type="entry name" value="HAD-like_sf"/>
</dbReference>
<dbReference type="Gene3D" id="3.30.1240.10">
    <property type="match status" value="1"/>
</dbReference>
<dbReference type="Gene3D" id="3.40.50.1000">
    <property type="entry name" value="HAD superfamily/HAD-like"/>
    <property type="match status" value="1"/>
</dbReference>
<organism evidence="1 2">
    <name type="scientific">Anaerotruncus massiliensis</name>
    <name type="common">ex Liu et al. 2021</name>
    <dbReference type="NCBI Taxonomy" id="2321404"/>
    <lineage>
        <taxon>Bacteria</taxon>
        <taxon>Bacillati</taxon>
        <taxon>Bacillota</taxon>
        <taxon>Clostridia</taxon>
        <taxon>Eubacteriales</taxon>
        <taxon>Oscillospiraceae</taxon>
        <taxon>Anaerotruncus</taxon>
    </lineage>
</organism>
<dbReference type="NCBIfam" id="TIGR01484">
    <property type="entry name" value="HAD-SF-IIB"/>
    <property type="match status" value="1"/>
</dbReference>
<dbReference type="InterPro" id="IPR023214">
    <property type="entry name" value="HAD_sf"/>
</dbReference>
<dbReference type="PROSITE" id="PS01229">
    <property type="entry name" value="COF_2"/>
    <property type="match status" value="1"/>
</dbReference>
<dbReference type="SUPFAM" id="SSF56784">
    <property type="entry name" value="HAD-like"/>
    <property type="match status" value="1"/>
</dbReference>
<protein>
    <submittedName>
        <fullName evidence="1">HAD-IIB family hydrolase</fullName>
    </submittedName>
</protein>
<dbReference type="GO" id="GO:0016791">
    <property type="term" value="F:phosphatase activity"/>
    <property type="evidence" value="ECO:0007669"/>
    <property type="project" value="TreeGrafter"/>
</dbReference>
<sequence>MVIKLVASDLDGTLLQNGAQALTPEALRLIGKLLERGILFAPASGRQYPNLRRMFSPHWHEMLFICENGALTMHHGAALSTIPLERETGEALMRDILARDDCEVMLSGRETSYLCPRRRSYSDFVVYTMKNTVTIVDDLFSVDEEFLKVSAYVHGDGAARVAPAFIEKWGNVVTAAVSGAAWIDFTVADKGMAIEAVARRLGIGKDEMMAFGDNFNDVEMLEAVGRPCLMETADPALLERFPSRCARVEEALAALLAEIS</sequence>
<dbReference type="GO" id="GO:0000287">
    <property type="term" value="F:magnesium ion binding"/>
    <property type="evidence" value="ECO:0007669"/>
    <property type="project" value="TreeGrafter"/>
</dbReference>
<comment type="caution">
    <text evidence="1">The sequence shown here is derived from an EMBL/GenBank/DDBJ whole genome shotgun (WGS) entry which is preliminary data.</text>
</comment>
<dbReference type="Proteomes" id="UP000276301">
    <property type="component" value="Unassembled WGS sequence"/>
</dbReference>
<accession>A0A498D1J1</accession>
<gene>
    <name evidence="1" type="ORF">D4A47_06110</name>
</gene>
<dbReference type="PANTHER" id="PTHR10000:SF53">
    <property type="entry name" value="5-AMINO-6-(5-PHOSPHO-D-RIBITYLAMINO)URACIL PHOSPHATASE YBJI-RELATED"/>
    <property type="match status" value="1"/>
</dbReference>
<evidence type="ECO:0000313" key="2">
    <source>
        <dbReference type="Proteomes" id="UP000276301"/>
    </source>
</evidence>
<keyword evidence="2" id="KW-1185">Reference proteome</keyword>
<dbReference type="AlphaFoldDB" id="A0A498D1J1"/>
<dbReference type="GO" id="GO:0005829">
    <property type="term" value="C:cytosol"/>
    <property type="evidence" value="ECO:0007669"/>
    <property type="project" value="TreeGrafter"/>
</dbReference>
<name>A0A498D1J1_9FIRM</name>
<keyword evidence="1" id="KW-0378">Hydrolase</keyword>
<dbReference type="PANTHER" id="PTHR10000">
    <property type="entry name" value="PHOSPHOSERINE PHOSPHATASE"/>
    <property type="match status" value="1"/>
</dbReference>
<proteinExistence type="predicted"/>
<reference evidence="1 2" key="1">
    <citation type="submission" date="2018-10" db="EMBL/GenBank/DDBJ databases">
        <title>Anaerotruncus faecis sp. nov., isolated from human feces.</title>
        <authorList>
            <person name="Wang Y.-J."/>
        </authorList>
    </citation>
    <scope>NUCLEOTIDE SEQUENCE [LARGE SCALE GENOMIC DNA]</scope>
    <source>
        <strain evidence="1 2">22A2-44</strain>
    </source>
</reference>